<evidence type="ECO:0000313" key="2">
    <source>
        <dbReference type="Proteomes" id="UP001295794"/>
    </source>
</evidence>
<dbReference type="AlphaFoldDB" id="A0AAD2Q6N6"/>
<gene>
    <name evidence="1" type="ORF">MYCIT1_LOCUS33260</name>
</gene>
<accession>A0AAD2Q6N6</accession>
<dbReference type="EMBL" id="CAVNYO010000444">
    <property type="protein sequence ID" value="CAK5281906.1"/>
    <property type="molecule type" value="Genomic_DNA"/>
</dbReference>
<protein>
    <submittedName>
        <fullName evidence="1">Uncharacterized protein</fullName>
    </submittedName>
</protein>
<comment type="caution">
    <text evidence="1">The sequence shown here is derived from an EMBL/GenBank/DDBJ whole genome shotgun (WGS) entry which is preliminary data.</text>
</comment>
<organism evidence="1 2">
    <name type="scientific">Mycena citricolor</name>
    <dbReference type="NCBI Taxonomy" id="2018698"/>
    <lineage>
        <taxon>Eukaryota</taxon>
        <taxon>Fungi</taxon>
        <taxon>Dikarya</taxon>
        <taxon>Basidiomycota</taxon>
        <taxon>Agaricomycotina</taxon>
        <taxon>Agaricomycetes</taxon>
        <taxon>Agaricomycetidae</taxon>
        <taxon>Agaricales</taxon>
        <taxon>Marasmiineae</taxon>
        <taxon>Mycenaceae</taxon>
        <taxon>Mycena</taxon>
    </lineage>
</organism>
<dbReference type="Proteomes" id="UP001295794">
    <property type="component" value="Unassembled WGS sequence"/>
</dbReference>
<name>A0AAD2Q6N6_9AGAR</name>
<reference evidence="1" key="1">
    <citation type="submission" date="2023-11" db="EMBL/GenBank/DDBJ databases">
        <authorList>
            <person name="De Vega J J."/>
            <person name="De Vega J J."/>
        </authorList>
    </citation>
    <scope>NUCLEOTIDE SEQUENCE</scope>
</reference>
<keyword evidence="2" id="KW-1185">Reference proteome</keyword>
<proteinExistence type="predicted"/>
<sequence>MKQPTGVSYVRVPQNRGECSAANAVRFSRPWIFAAGAVFTGISLHARHSEGWNDKSSLTALKESAQCRKRFALQNRRTMH</sequence>
<evidence type="ECO:0000313" key="1">
    <source>
        <dbReference type="EMBL" id="CAK5281906.1"/>
    </source>
</evidence>